<keyword evidence="2" id="KW-1185">Reference proteome</keyword>
<sequence length="68" mass="7468">MSSPTTFKFDEKLTSTLEELKDGTNATSKAEVVRRAIALMKVVQDAQKRGAEVVIRDDSGKDKVIILS</sequence>
<dbReference type="Proteomes" id="UP000050864">
    <property type="component" value="Unassembled WGS sequence"/>
</dbReference>
<protein>
    <submittedName>
        <fullName evidence="1">Uncharacterized protein</fullName>
    </submittedName>
</protein>
<dbReference type="EMBL" id="LDJI01000006">
    <property type="protein sequence ID" value="KRG65641.1"/>
    <property type="molecule type" value="Genomic_DNA"/>
</dbReference>
<reference evidence="1 2" key="1">
    <citation type="submission" date="2015-05" db="EMBL/GenBank/DDBJ databases">
        <title>Genome sequencing and analysis of members of genus Stenotrophomonas.</title>
        <authorList>
            <person name="Patil P.P."/>
            <person name="Midha S."/>
            <person name="Patil P.B."/>
        </authorList>
    </citation>
    <scope>NUCLEOTIDE SEQUENCE [LARGE SCALE GENOMIC DNA]</scope>
    <source>
        <strain evidence="1 2">DSM 18929</strain>
    </source>
</reference>
<proteinExistence type="predicted"/>
<accession>A0A0R0C7L1</accession>
<comment type="caution">
    <text evidence="1">The sequence shown here is derived from an EMBL/GenBank/DDBJ whole genome shotgun (WGS) entry which is preliminary data.</text>
</comment>
<gene>
    <name evidence="1" type="ORF">ABB26_03620</name>
</gene>
<name>A0A0R0C7L1_9GAMM</name>
<dbReference type="GO" id="GO:0006355">
    <property type="term" value="P:regulation of DNA-templated transcription"/>
    <property type="evidence" value="ECO:0007669"/>
    <property type="project" value="InterPro"/>
</dbReference>
<dbReference type="AlphaFoldDB" id="A0A0R0C7L1"/>
<evidence type="ECO:0000313" key="1">
    <source>
        <dbReference type="EMBL" id="KRG65641.1"/>
    </source>
</evidence>
<dbReference type="RefSeq" id="WP_057632208.1">
    <property type="nucleotide sequence ID" value="NZ_LDJI01000006.1"/>
</dbReference>
<evidence type="ECO:0000313" key="2">
    <source>
        <dbReference type="Proteomes" id="UP000050864"/>
    </source>
</evidence>
<dbReference type="PATRIC" id="fig|405444.3.peg.3392"/>
<organism evidence="1 2">
    <name type="scientific">Stenotrophomonas humi</name>
    <dbReference type="NCBI Taxonomy" id="405444"/>
    <lineage>
        <taxon>Bacteria</taxon>
        <taxon>Pseudomonadati</taxon>
        <taxon>Pseudomonadota</taxon>
        <taxon>Gammaproteobacteria</taxon>
        <taxon>Lysobacterales</taxon>
        <taxon>Lysobacteraceae</taxon>
        <taxon>Stenotrophomonas</taxon>
    </lineage>
</organism>